<dbReference type="RefSeq" id="WP_411160378.1">
    <property type="nucleotide sequence ID" value="NZ_JBJOSA010000023.1"/>
</dbReference>
<gene>
    <name evidence="1" type="ORF">ACKA06_18795</name>
</gene>
<comment type="caution">
    <text evidence="1">The sequence shown here is derived from an EMBL/GenBank/DDBJ whole genome shotgun (WGS) entry which is preliminary data.</text>
</comment>
<protein>
    <submittedName>
        <fullName evidence="1">Uncharacterized protein</fullName>
    </submittedName>
</protein>
<proteinExistence type="predicted"/>
<keyword evidence="2" id="KW-1185">Reference proteome</keyword>
<name>A0ABW8VXF9_9BACI</name>
<evidence type="ECO:0000313" key="1">
    <source>
        <dbReference type="EMBL" id="MFL8938837.1"/>
    </source>
</evidence>
<dbReference type="Proteomes" id="UP001628668">
    <property type="component" value="Unassembled WGS sequence"/>
</dbReference>
<sequence length="53" mass="6460">MEEVWNHPVDSYSLWLMENNGIKPYNIKKLESSFQAFFTHSKFHFLGFSREEY</sequence>
<accession>A0ABW8VXF9</accession>
<reference evidence="1 2" key="1">
    <citation type="submission" date="2024-12" db="EMBL/GenBank/DDBJ databases">
        <authorList>
            <person name="Li X."/>
            <person name="Zhang D."/>
        </authorList>
    </citation>
    <scope>NUCLEOTIDE SEQUENCE [LARGE SCALE GENOMIC DNA]</scope>
    <source>
        <strain evidence="1 2">JCM19602</strain>
    </source>
</reference>
<organism evidence="1 2">
    <name type="scientific">Rossellomorea oryzaecorticis</name>
    <dbReference type="NCBI Taxonomy" id="1396505"/>
    <lineage>
        <taxon>Bacteria</taxon>
        <taxon>Bacillati</taxon>
        <taxon>Bacillota</taxon>
        <taxon>Bacilli</taxon>
        <taxon>Bacillales</taxon>
        <taxon>Bacillaceae</taxon>
        <taxon>Rossellomorea</taxon>
    </lineage>
</organism>
<evidence type="ECO:0000313" key="2">
    <source>
        <dbReference type="Proteomes" id="UP001628668"/>
    </source>
</evidence>
<dbReference type="EMBL" id="JBJOSA010000023">
    <property type="protein sequence ID" value="MFL8938837.1"/>
    <property type="molecule type" value="Genomic_DNA"/>
</dbReference>